<evidence type="ECO:0000313" key="8">
    <source>
        <dbReference type="Proteomes" id="UP000198414"/>
    </source>
</evidence>
<keyword evidence="2" id="KW-0805">Transcription regulation</keyword>
<evidence type="ECO:0000256" key="1">
    <source>
        <dbReference type="ARBA" id="ARBA00022491"/>
    </source>
</evidence>
<dbReference type="PROSITE" id="PS50937">
    <property type="entry name" value="HTH_MERR_2"/>
    <property type="match status" value="1"/>
</dbReference>
<dbReference type="InterPro" id="IPR000551">
    <property type="entry name" value="MerR-type_HTH_dom"/>
</dbReference>
<evidence type="ECO:0000313" key="7">
    <source>
        <dbReference type="EMBL" id="GAX04825.1"/>
    </source>
</evidence>
<dbReference type="PANTHER" id="PTHR30204">
    <property type="entry name" value="REDOX-CYCLING DRUG-SENSING TRANSCRIPTIONAL ACTIVATOR SOXR"/>
    <property type="match status" value="1"/>
</dbReference>
<sequence length="151" mass="17702">MKYRIPNLVNFDSFVFRIGELSRMTGVSSRQLRYWEQRGYISAITRDDQNKARVYDFHTFIQVSIIKKLQDEGYRLPAAVEKMRSIEEEISLSRKFFQVAFDGVEVIDGKMFLNLGYFDKAKTKILYGLYENGEASYEVRPATKNNNDEVK</sequence>
<reference evidence="8 9" key="1">
    <citation type="submission" date="2015-11" db="EMBL/GenBank/DDBJ databases">
        <title>Draft genome sequences of new species of the genus Lactobacillus isolated from orchardgrass silage.</title>
        <authorList>
            <person name="Tohno M."/>
            <person name="Tanizawa Y."/>
            <person name="Arita M."/>
        </authorList>
    </citation>
    <scope>NUCLEOTIDE SEQUENCE [LARGE SCALE GENOMIC DNA]</scope>
    <source>
        <strain evidence="6 9">IWT140</strain>
        <strain evidence="7 8">IWT25</strain>
    </source>
</reference>
<dbReference type="PANTHER" id="PTHR30204:SF69">
    <property type="entry name" value="MERR-FAMILY TRANSCRIPTIONAL REGULATOR"/>
    <property type="match status" value="1"/>
</dbReference>
<dbReference type="CDD" id="cd01105">
    <property type="entry name" value="HTH_GlnR-like"/>
    <property type="match status" value="1"/>
</dbReference>
<keyword evidence="3" id="KW-0238">DNA-binding</keyword>
<evidence type="ECO:0000256" key="4">
    <source>
        <dbReference type="ARBA" id="ARBA00023163"/>
    </source>
</evidence>
<evidence type="ECO:0000256" key="2">
    <source>
        <dbReference type="ARBA" id="ARBA00023015"/>
    </source>
</evidence>
<feature type="domain" description="HTH merR-type" evidence="5">
    <location>
        <begin position="15"/>
        <end position="85"/>
    </location>
</feature>
<protein>
    <submittedName>
        <fullName evidence="6">MerR family transcriptional regulator</fullName>
    </submittedName>
</protein>
<dbReference type="Pfam" id="PF13411">
    <property type="entry name" value="MerR_1"/>
    <property type="match status" value="1"/>
</dbReference>
<evidence type="ECO:0000256" key="3">
    <source>
        <dbReference type="ARBA" id="ARBA00023125"/>
    </source>
</evidence>
<organism evidence="6 9">
    <name type="scientific">Secundilactobacillus pentosiphilus</name>
    <dbReference type="NCBI Taxonomy" id="1714682"/>
    <lineage>
        <taxon>Bacteria</taxon>
        <taxon>Bacillati</taxon>
        <taxon>Bacillota</taxon>
        <taxon>Bacilli</taxon>
        <taxon>Lactobacillales</taxon>
        <taxon>Lactobacillaceae</taxon>
        <taxon>Secundilactobacillus</taxon>
    </lineage>
</organism>
<dbReference type="SMART" id="SM00422">
    <property type="entry name" value="HTH_MERR"/>
    <property type="match status" value="1"/>
</dbReference>
<dbReference type="OrthoDB" id="9806513at2"/>
<dbReference type="SUPFAM" id="SSF46955">
    <property type="entry name" value="Putative DNA-binding domain"/>
    <property type="match status" value="1"/>
</dbReference>
<keyword evidence="1" id="KW-0678">Repressor</keyword>
<dbReference type="RefSeq" id="WP_089088392.1">
    <property type="nucleotide sequence ID" value="NZ_BCMH01000005.1"/>
</dbReference>
<gene>
    <name evidence="6" type="primary">merR_2</name>
    <name evidence="6" type="ORF">IWT140_01021</name>
    <name evidence="7" type="ORF">IWT25_00119</name>
</gene>
<dbReference type="GO" id="GO:0003700">
    <property type="term" value="F:DNA-binding transcription factor activity"/>
    <property type="evidence" value="ECO:0007669"/>
    <property type="project" value="InterPro"/>
</dbReference>
<dbReference type="GO" id="GO:0003677">
    <property type="term" value="F:DNA binding"/>
    <property type="evidence" value="ECO:0007669"/>
    <property type="project" value="UniProtKB-KW"/>
</dbReference>
<dbReference type="AlphaFoldDB" id="A0A1Z5IP66"/>
<accession>A0A1Z5IP66</accession>
<evidence type="ECO:0000313" key="9">
    <source>
        <dbReference type="Proteomes" id="UP000198430"/>
    </source>
</evidence>
<dbReference type="Proteomes" id="UP000198430">
    <property type="component" value="Unassembled WGS sequence"/>
</dbReference>
<keyword evidence="9" id="KW-1185">Reference proteome</keyword>
<dbReference type="InterPro" id="IPR009061">
    <property type="entry name" value="DNA-bd_dom_put_sf"/>
</dbReference>
<dbReference type="Proteomes" id="UP000198414">
    <property type="component" value="Unassembled WGS sequence"/>
</dbReference>
<keyword evidence="4" id="KW-0804">Transcription</keyword>
<dbReference type="EMBL" id="BCMH01000005">
    <property type="protein sequence ID" value="GAX03418.1"/>
    <property type="molecule type" value="Genomic_DNA"/>
</dbReference>
<comment type="caution">
    <text evidence="6">The sequence shown here is derived from an EMBL/GenBank/DDBJ whole genome shotgun (WGS) entry which is preliminary data.</text>
</comment>
<dbReference type="InterPro" id="IPR047057">
    <property type="entry name" value="MerR_fam"/>
</dbReference>
<evidence type="ECO:0000259" key="5">
    <source>
        <dbReference type="PROSITE" id="PS50937"/>
    </source>
</evidence>
<accession>A0A1Z5IST5</accession>
<dbReference type="Gene3D" id="1.10.1660.10">
    <property type="match status" value="1"/>
</dbReference>
<name>A0A1Z5IP66_9LACO</name>
<dbReference type="EMBL" id="BCMI01000001">
    <property type="protein sequence ID" value="GAX04825.1"/>
    <property type="molecule type" value="Genomic_DNA"/>
</dbReference>
<proteinExistence type="predicted"/>
<evidence type="ECO:0000313" key="6">
    <source>
        <dbReference type="EMBL" id="GAX03418.1"/>
    </source>
</evidence>